<name>A0A8S1XJB9_PAROT</name>
<proteinExistence type="predicted"/>
<evidence type="ECO:0000313" key="4">
    <source>
        <dbReference type="Proteomes" id="UP000683925"/>
    </source>
</evidence>
<dbReference type="InterPro" id="IPR018488">
    <property type="entry name" value="cNMP-bd_CS"/>
</dbReference>
<dbReference type="OMA" id="RQSSHKM"/>
<sequence length="610" mass="71830">MFIIKYYTQYLSQYYQDNAQQIIFECDNAKNRIFSRIRLQQIKKNMTHQLSNIEKIKQQLHLQHQVKEILAKEYVDLQDKEHFEVIVGVLEKPKKLRNANDLQLLVMAFSSIKYFQEMSKTTSQDEMLNLFRELQFIEVPARRTLFRLGDIGKNFYIILSGSVWVLVARSGLQSGTFSKKDENNKDKVEIDEGTFQDEDEFIELDDESMLSQKYPNLMKVGQIAAGGSFGEIALTNFIPRQATIVCKENSQFITLSREAFNKFLSEYYNRIQQKNFEFLKSIQIFKAWNDAELSQMQYHLQPLEYCYDTLIFKEGEIVKGVYFVLEGQIEITQNAKNDFHFDQPFGRRLQRSYSQKNIQLKLNRCGYGQLFGYLEIVSNQEFRQSKAVCLTEKSKMLFLPADRFKLYCCSGSTLSELNKMIEKLDENKRISKEIFLGNSNHHSSGFDFLTQSPSYLIKTQDEDDKFAQVNLTQQNRQSSHKMNHSQKNTERKPQRVVQEILGKIQHQPSNIQSYYEFISSHSKEKKQELTFECPLIEIQQSRKAKILQQQLQHQQQTQILKTPCQNIDSRVCLIQSLKLPKLFKKQKNKEDVQLQVYKFVRQQNQSVQLY</sequence>
<dbReference type="Proteomes" id="UP000683925">
    <property type="component" value="Unassembled WGS sequence"/>
</dbReference>
<dbReference type="AlphaFoldDB" id="A0A8S1XJB9"/>
<evidence type="ECO:0000256" key="1">
    <source>
        <dbReference type="SAM" id="MobiDB-lite"/>
    </source>
</evidence>
<feature type="region of interest" description="Disordered" evidence="1">
    <location>
        <begin position="473"/>
        <end position="493"/>
    </location>
</feature>
<feature type="domain" description="Cyclic nucleotide-binding" evidence="2">
    <location>
        <begin position="118"/>
        <end position="281"/>
    </location>
</feature>
<dbReference type="CDD" id="cd00038">
    <property type="entry name" value="CAP_ED"/>
    <property type="match status" value="2"/>
</dbReference>
<accession>A0A8S1XJB9</accession>
<evidence type="ECO:0000259" key="2">
    <source>
        <dbReference type="PROSITE" id="PS50042"/>
    </source>
</evidence>
<dbReference type="PROSITE" id="PS50042">
    <property type="entry name" value="CNMP_BINDING_3"/>
    <property type="match status" value="2"/>
</dbReference>
<protein>
    <recommendedName>
        <fullName evidence="2">Cyclic nucleotide-binding domain-containing protein</fullName>
    </recommendedName>
</protein>
<evidence type="ECO:0000313" key="3">
    <source>
        <dbReference type="EMBL" id="CAD8200848.1"/>
    </source>
</evidence>
<dbReference type="PANTHER" id="PTHR23011:SF28">
    <property type="entry name" value="CYCLIC NUCLEOTIDE-BINDING DOMAIN CONTAINING PROTEIN"/>
    <property type="match status" value="1"/>
</dbReference>
<dbReference type="OrthoDB" id="288359at2759"/>
<gene>
    <name evidence="3" type="ORF">POCTA_138.1.T1230016</name>
</gene>
<reference evidence="3" key="1">
    <citation type="submission" date="2021-01" db="EMBL/GenBank/DDBJ databases">
        <authorList>
            <consortium name="Genoscope - CEA"/>
            <person name="William W."/>
        </authorList>
    </citation>
    <scope>NUCLEOTIDE SEQUENCE</scope>
</reference>
<keyword evidence="4" id="KW-1185">Reference proteome</keyword>
<dbReference type="SMART" id="SM00100">
    <property type="entry name" value="cNMP"/>
    <property type="match status" value="2"/>
</dbReference>
<organism evidence="3 4">
    <name type="scientific">Paramecium octaurelia</name>
    <dbReference type="NCBI Taxonomy" id="43137"/>
    <lineage>
        <taxon>Eukaryota</taxon>
        <taxon>Sar</taxon>
        <taxon>Alveolata</taxon>
        <taxon>Ciliophora</taxon>
        <taxon>Intramacronucleata</taxon>
        <taxon>Oligohymenophorea</taxon>
        <taxon>Peniculida</taxon>
        <taxon>Parameciidae</taxon>
        <taxon>Paramecium</taxon>
    </lineage>
</organism>
<dbReference type="PROSITE" id="PS00889">
    <property type="entry name" value="CNMP_BINDING_2"/>
    <property type="match status" value="1"/>
</dbReference>
<comment type="caution">
    <text evidence="3">The sequence shown here is derived from an EMBL/GenBank/DDBJ whole genome shotgun (WGS) entry which is preliminary data.</text>
</comment>
<dbReference type="InterPro" id="IPR000595">
    <property type="entry name" value="cNMP-bd_dom"/>
</dbReference>
<dbReference type="PANTHER" id="PTHR23011">
    <property type="entry name" value="CYCLIC NUCLEOTIDE-BINDING DOMAIN CONTAINING PROTEIN"/>
    <property type="match status" value="1"/>
</dbReference>
<feature type="domain" description="Cyclic nucleotide-binding" evidence="2">
    <location>
        <begin position="284"/>
        <end position="405"/>
    </location>
</feature>
<dbReference type="EMBL" id="CAJJDP010000123">
    <property type="protein sequence ID" value="CAD8200848.1"/>
    <property type="molecule type" value="Genomic_DNA"/>
</dbReference>